<keyword evidence="2" id="KW-1185">Reference proteome</keyword>
<evidence type="ECO:0000313" key="1">
    <source>
        <dbReference type="EMBL" id="KAJ5080802.1"/>
    </source>
</evidence>
<organism evidence="1 2">
    <name type="scientific">Penicillium angulare</name>
    <dbReference type="NCBI Taxonomy" id="116970"/>
    <lineage>
        <taxon>Eukaryota</taxon>
        <taxon>Fungi</taxon>
        <taxon>Dikarya</taxon>
        <taxon>Ascomycota</taxon>
        <taxon>Pezizomycotina</taxon>
        <taxon>Eurotiomycetes</taxon>
        <taxon>Eurotiomycetidae</taxon>
        <taxon>Eurotiales</taxon>
        <taxon>Aspergillaceae</taxon>
        <taxon>Penicillium</taxon>
    </lineage>
</organism>
<sequence length="79" mass="8784">MVLNMTKRAHRSLLSILKWLLEAQELQSQSSLDEFGRMGMKTWAGEKEEKSAGNEQDYVCPSVGSESLYGVSPTFGGRT</sequence>
<dbReference type="Proteomes" id="UP001149165">
    <property type="component" value="Unassembled WGS sequence"/>
</dbReference>
<evidence type="ECO:0000313" key="2">
    <source>
        <dbReference type="Proteomes" id="UP001149165"/>
    </source>
</evidence>
<reference evidence="1" key="2">
    <citation type="journal article" date="2023" name="IMA Fungus">
        <title>Comparative genomic study of the Penicillium genus elucidates a diverse pangenome and 15 lateral gene transfer events.</title>
        <authorList>
            <person name="Petersen C."/>
            <person name="Sorensen T."/>
            <person name="Nielsen M.R."/>
            <person name="Sondergaard T.E."/>
            <person name="Sorensen J.L."/>
            <person name="Fitzpatrick D.A."/>
            <person name="Frisvad J.C."/>
            <person name="Nielsen K.L."/>
        </authorList>
    </citation>
    <scope>NUCLEOTIDE SEQUENCE</scope>
    <source>
        <strain evidence="1">IBT 30069</strain>
    </source>
</reference>
<proteinExistence type="predicted"/>
<gene>
    <name evidence="1" type="ORF">N7456_013512</name>
</gene>
<protein>
    <submittedName>
        <fullName evidence="1">Uncharacterized protein</fullName>
    </submittedName>
</protein>
<dbReference type="EMBL" id="JAPQKH010000012">
    <property type="protein sequence ID" value="KAJ5080802.1"/>
    <property type="molecule type" value="Genomic_DNA"/>
</dbReference>
<comment type="caution">
    <text evidence="1">The sequence shown here is derived from an EMBL/GenBank/DDBJ whole genome shotgun (WGS) entry which is preliminary data.</text>
</comment>
<dbReference type="AlphaFoldDB" id="A0A9W9EF71"/>
<name>A0A9W9EF71_9EURO</name>
<accession>A0A9W9EF71</accession>
<reference evidence="1" key="1">
    <citation type="submission" date="2022-11" db="EMBL/GenBank/DDBJ databases">
        <authorList>
            <person name="Petersen C."/>
        </authorList>
    </citation>
    <scope>NUCLEOTIDE SEQUENCE</scope>
    <source>
        <strain evidence="1">IBT 30069</strain>
    </source>
</reference>